<dbReference type="NCBIfam" id="NF033708">
    <property type="entry name" value="T9SS_Cterm_ChiA"/>
    <property type="match status" value="1"/>
</dbReference>
<dbReference type="SUPFAM" id="SSF51126">
    <property type="entry name" value="Pectin lyase-like"/>
    <property type="match status" value="1"/>
</dbReference>
<dbReference type="InterPro" id="IPR012334">
    <property type="entry name" value="Pectin_lyas_fold"/>
</dbReference>
<evidence type="ECO:0000313" key="3">
    <source>
        <dbReference type="Proteomes" id="UP001501367"/>
    </source>
</evidence>
<evidence type="ECO:0000313" key="2">
    <source>
        <dbReference type="EMBL" id="GAA3752289.1"/>
    </source>
</evidence>
<dbReference type="InterPro" id="IPR006626">
    <property type="entry name" value="PbH1"/>
</dbReference>
<dbReference type="Proteomes" id="UP001501367">
    <property type="component" value="Unassembled WGS sequence"/>
</dbReference>
<protein>
    <recommendedName>
        <fullName evidence="1">PA14 domain-containing protein</fullName>
    </recommendedName>
</protein>
<accession>A0ABP7G5W3</accession>
<feature type="domain" description="PA14" evidence="1">
    <location>
        <begin position="569"/>
        <end position="719"/>
    </location>
</feature>
<reference evidence="3" key="1">
    <citation type="journal article" date="2019" name="Int. J. Syst. Evol. Microbiol.">
        <title>The Global Catalogue of Microorganisms (GCM) 10K type strain sequencing project: providing services to taxonomists for standard genome sequencing and annotation.</title>
        <authorList>
            <consortium name="The Broad Institute Genomics Platform"/>
            <consortium name="The Broad Institute Genome Sequencing Center for Infectious Disease"/>
            <person name="Wu L."/>
            <person name="Ma J."/>
        </authorList>
    </citation>
    <scope>NUCLEOTIDE SEQUENCE [LARGE SCALE GENOMIC DNA]</scope>
    <source>
        <strain evidence="3">JCM 17336</strain>
    </source>
</reference>
<evidence type="ECO:0000259" key="1">
    <source>
        <dbReference type="PROSITE" id="PS51820"/>
    </source>
</evidence>
<keyword evidence="3" id="KW-1185">Reference proteome</keyword>
<dbReference type="PROSITE" id="PS51820">
    <property type="entry name" value="PA14"/>
    <property type="match status" value="1"/>
</dbReference>
<dbReference type="InterPro" id="IPR011050">
    <property type="entry name" value="Pectin_lyase_fold/virulence"/>
</dbReference>
<sequence length="1384" mass="152655">MKKILLLFLLLPFLTFAQLNRNYIISSTRTDADFKNLVEAIEKLKNEGIDKDVQFLLDDNQNLSSQLTIPSFKNKNKNTVTIRPNDGKEIIISGKVGSGALIAFNNADYITIDGNNTLDDNKLKIYNNFDGNSYSSRVAIWLYKKSENNIIKNLTIELNTLGDAIGTTSTGILASGDSFDSNANNSNNTIQNVTFVNVKQGIVVKGQNKNNEGWKILDNKIGSKAFLGISLLNVSNYTVTGNILNEIKIPSNFDGTLNFSGIYLEEASDGTVSNNTISNIENRRGYGIGYPVYIKGDNVIISKNIISNYFSNSSSVGAIAIKLEGNNASIFNNKISSIISDQAVTASGIYATGNNQLLYNNFVLDASSAGGGGVSSQNAFGIYIDSGSSIKLYHNSVKLITNQPSGCSSALYVRDCSGLDIRNNIFVNAQTSGSERFAIYLESADGSKFPTLDYNNYYSSQYVGTFGSYYTSANKKTTLDDWKQTTNKDTNSKNANPLFLNNNLYLDANSAINKTLIGTLIATVTTDIDNNTRIKPYIGAHELATCAPTGDQTAFGSNIWNGYVYKLTTNTMPPNISYPALPSTSIATYIGTVTENKNFDRNIGSGAVTGQTSNFACDAAPSDRFFVRYKMLADITEAGVYSFDIGSDDGVRLYIDDVATPLISRWNGHGYTMDYATQDLAIGQHKFVLEYYEDGGDSRVSFFFGIPKGNPSEYGDKVWNVYGYVNNDITLANVRYAGYYVDPNLNPDSTNYWPKDKSPSAATIWQGSQIPDNNFTVVYKRKGFDCGLYQLKHMNHDDAIELYIDDKLIFSNYGWDNATYLINSGDLYPLNSESRVEIRLREDGGDANLGINFTKTDIIYNGTGTIPDGSSLVINKDTALESDLKVCSCTINPDITLTVKKDVTLTVDENIKVETGGKLLILDGGSLLQTSTSKDMFSGSMQAFEVQRITKIRRFDLTYWSPPVNNPDFKMNTLSPETYFDKYLYWSSDFKWATNLYGTLPMEVGKGYSIRGPQSFNNESASDFTGKFYGIPNNGDIVIQTAADKYYFTGNPYPSAIDARKFIKANGDVGPLYFWTHASLPKKENGSNTATYSSPDYAIFTSLGGTRATTGGEMPSGYIGVGQGFFVKPKVTSIIFNNDLRVKAQNTQFFKTTAKETETEVNRLWLNLSNNEDAFKQLLIGYAEGATNTFDYNYDAVTLAANSYVDFYTINEAKKLAIQARALPFDNTEIIPLGYKATVETSLTISIDHADGFFDQQAVYLEDKTTGIITDLRASNYTFTTLVGTFPDRFVLRYTNKTLGTDDFENVADGVLVAVKSKVVNVTSGTENIKEVQIYTIGGQMLYNKNKIEAKELQIPNLHSSNQVLLVKVILENGNETKKKIIFN</sequence>
<proteinExistence type="predicted"/>
<dbReference type="SMART" id="SM00710">
    <property type="entry name" value="PbH1"/>
    <property type="match status" value="7"/>
</dbReference>
<dbReference type="InterPro" id="IPR037524">
    <property type="entry name" value="PA14/GLEYA"/>
</dbReference>
<dbReference type="RefSeq" id="WP_345160320.1">
    <property type="nucleotide sequence ID" value="NZ_BAABDT010000007.1"/>
</dbReference>
<gene>
    <name evidence="2" type="ORF">GCM10022422_42120</name>
</gene>
<dbReference type="Gene3D" id="2.160.20.10">
    <property type="entry name" value="Single-stranded right-handed beta-helix, Pectin lyase-like"/>
    <property type="match status" value="1"/>
</dbReference>
<name>A0ABP7G5W3_9FLAO</name>
<organism evidence="2 3">
    <name type="scientific">Flavobacterium ginsengisoli</name>
    <dbReference type="NCBI Taxonomy" id="871694"/>
    <lineage>
        <taxon>Bacteria</taxon>
        <taxon>Pseudomonadati</taxon>
        <taxon>Bacteroidota</taxon>
        <taxon>Flavobacteriia</taxon>
        <taxon>Flavobacteriales</taxon>
        <taxon>Flavobacteriaceae</taxon>
        <taxon>Flavobacterium</taxon>
    </lineage>
</organism>
<dbReference type="SUPFAM" id="SSF56988">
    <property type="entry name" value="Anthrax protective antigen"/>
    <property type="match status" value="1"/>
</dbReference>
<comment type="caution">
    <text evidence="2">The sequence shown here is derived from an EMBL/GenBank/DDBJ whole genome shotgun (WGS) entry which is preliminary data.</text>
</comment>
<dbReference type="EMBL" id="BAABDT010000007">
    <property type="protein sequence ID" value="GAA3752289.1"/>
    <property type="molecule type" value="Genomic_DNA"/>
</dbReference>